<dbReference type="PANTHER" id="PTHR43156">
    <property type="entry name" value="STAGE II SPORULATION PROTEIN E-RELATED"/>
    <property type="match status" value="1"/>
</dbReference>
<protein>
    <submittedName>
        <fullName evidence="4">Protein phosphatase</fullName>
    </submittedName>
</protein>
<dbReference type="AlphaFoldDB" id="A0A0J6XJU3"/>
<keyword evidence="2" id="KW-0175">Coiled coil</keyword>
<sequence length="408" mass="44500">MPDVVIDYATVFRLLPGMVALLTPDLVYADANEEFLLSSGRTRDQLIGRYLFDVFPDNPNDPSANGIRNLAASLQRVAETGERDAMALQRYDVESAERPGEWEERYWSPVNAPVFDAEGRVVLLVHRVEEVTELIRARGRRAGGQAQVLEAELYTRARELQELNERLREAHAREREVALALQNAMLPVTRPTGDTRIAVRYRPAAGSLNVCGDWYDLVDLPGDRIAVAVGDVVGHGLAAAGVMGQLRSALSATSRVAEGPAKALEVLGLYARSVEGAENTTVVETCIDWNGRTVTYSSAGHLPPALLRHDGTVEFLDQATDPPLGARPEHLPRPQATTGFTPGDTLVLYTDGLVERRREDIDVGLERLAGALVRHRGDDPERIADALLVDLLPVGGATDDTALIVVRL</sequence>
<keyword evidence="1" id="KW-0378">Hydrolase</keyword>
<dbReference type="GO" id="GO:0016791">
    <property type="term" value="F:phosphatase activity"/>
    <property type="evidence" value="ECO:0007669"/>
    <property type="project" value="TreeGrafter"/>
</dbReference>
<dbReference type="RefSeq" id="WP_048479243.1">
    <property type="nucleotide sequence ID" value="NZ_JBIRUD010000029.1"/>
</dbReference>
<dbReference type="SUPFAM" id="SSF55785">
    <property type="entry name" value="PYP-like sensor domain (PAS domain)"/>
    <property type="match status" value="1"/>
</dbReference>
<evidence type="ECO:0000256" key="2">
    <source>
        <dbReference type="SAM" id="Coils"/>
    </source>
</evidence>
<dbReference type="Proteomes" id="UP000035932">
    <property type="component" value="Unassembled WGS sequence"/>
</dbReference>
<evidence type="ECO:0000259" key="3">
    <source>
        <dbReference type="PROSITE" id="PS51746"/>
    </source>
</evidence>
<dbReference type="EMBL" id="LFML01000119">
    <property type="protein sequence ID" value="KMO94938.1"/>
    <property type="molecule type" value="Genomic_DNA"/>
</dbReference>
<organism evidence="4 5">
    <name type="scientific">Streptomyces roseus</name>
    <dbReference type="NCBI Taxonomy" id="66430"/>
    <lineage>
        <taxon>Bacteria</taxon>
        <taxon>Bacillati</taxon>
        <taxon>Actinomycetota</taxon>
        <taxon>Actinomycetes</taxon>
        <taxon>Kitasatosporales</taxon>
        <taxon>Streptomycetaceae</taxon>
        <taxon>Streptomyces</taxon>
    </lineage>
</organism>
<dbReference type="Gene3D" id="3.30.450.20">
    <property type="entry name" value="PAS domain"/>
    <property type="match status" value="1"/>
</dbReference>
<dbReference type="PATRIC" id="fig|66430.4.peg.785"/>
<dbReference type="InterPro" id="IPR013656">
    <property type="entry name" value="PAS_4"/>
</dbReference>
<dbReference type="OrthoDB" id="118142at2"/>
<dbReference type="Pfam" id="PF08448">
    <property type="entry name" value="PAS_4"/>
    <property type="match status" value="1"/>
</dbReference>
<evidence type="ECO:0000313" key="5">
    <source>
        <dbReference type="Proteomes" id="UP000035932"/>
    </source>
</evidence>
<dbReference type="InterPro" id="IPR052016">
    <property type="entry name" value="Bact_Sigma-Reg"/>
</dbReference>
<accession>A0A0J6XJU3</accession>
<reference evidence="4 5" key="1">
    <citation type="submission" date="2015-06" db="EMBL/GenBank/DDBJ databases">
        <title>Recapitulation of the evolution of biosynthetic gene clusters reveals hidden chemical diversity on bacterial genomes.</title>
        <authorList>
            <person name="Cruz-Morales P."/>
            <person name="Martinez-Guerrero C."/>
            <person name="Morales-Escalante M.A."/>
            <person name="Yanez-Guerra L.A."/>
            <person name="Kopp J.F."/>
            <person name="Feldmann J."/>
            <person name="Ramos-Aboites H.E."/>
            <person name="Barona-Gomez F."/>
        </authorList>
    </citation>
    <scope>NUCLEOTIDE SEQUENCE [LARGE SCALE GENOMIC DNA]</scope>
    <source>
        <strain evidence="4 5">ATCC 31245</strain>
    </source>
</reference>
<dbReference type="InterPro" id="IPR001932">
    <property type="entry name" value="PPM-type_phosphatase-like_dom"/>
</dbReference>
<feature type="coiled-coil region" evidence="2">
    <location>
        <begin position="146"/>
        <end position="180"/>
    </location>
</feature>
<dbReference type="SMART" id="SM00331">
    <property type="entry name" value="PP2C_SIG"/>
    <property type="match status" value="1"/>
</dbReference>
<dbReference type="Gene3D" id="3.60.40.10">
    <property type="entry name" value="PPM-type phosphatase domain"/>
    <property type="match status" value="1"/>
</dbReference>
<dbReference type="PROSITE" id="PS51746">
    <property type="entry name" value="PPM_2"/>
    <property type="match status" value="1"/>
</dbReference>
<gene>
    <name evidence="4" type="ORF">ACS04_26205</name>
</gene>
<evidence type="ECO:0000256" key="1">
    <source>
        <dbReference type="ARBA" id="ARBA00022801"/>
    </source>
</evidence>
<comment type="caution">
    <text evidence="4">The sequence shown here is derived from an EMBL/GenBank/DDBJ whole genome shotgun (WGS) entry which is preliminary data.</text>
</comment>
<dbReference type="InterPro" id="IPR035965">
    <property type="entry name" value="PAS-like_dom_sf"/>
</dbReference>
<dbReference type="STRING" id="66430.ACS04_26205"/>
<dbReference type="InterPro" id="IPR036457">
    <property type="entry name" value="PPM-type-like_dom_sf"/>
</dbReference>
<name>A0A0J6XJU3_9ACTN</name>
<feature type="domain" description="PPM-type phosphatase" evidence="3">
    <location>
        <begin position="198"/>
        <end position="408"/>
    </location>
</feature>
<proteinExistence type="predicted"/>
<keyword evidence="5" id="KW-1185">Reference proteome</keyword>
<evidence type="ECO:0000313" key="4">
    <source>
        <dbReference type="EMBL" id="KMO94938.1"/>
    </source>
</evidence>
<dbReference type="PANTHER" id="PTHR43156:SF2">
    <property type="entry name" value="STAGE II SPORULATION PROTEIN E"/>
    <property type="match status" value="1"/>
</dbReference>
<dbReference type="SUPFAM" id="SSF81606">
    <property type="entry name" value="PP2C-like"/>
    <property type="match status" value="1"/>
</dbReference>
<dbReference type="Pfam" id="PF07228">
    <property type="entry name" value="SpoIIE"/>
    <property type="match status" value="1"/>
</dbReference>